<gene>
    <name evidence="5" type="ORF">DPQ33_09225</name>
</gene>
<protein>
    <recommendedName>
        <fullName evidence="4">M23ase beta-sheet core domain-containing protein</fullName>
    </recommendedName>
</protein>
<sequence>MVFMRNFLKPFLFVVTGLLAAAFIASFSLAQEELKEEAKATKAAVAELTEQERALHKDLATVEDEMKVLEQAIAEKEKALAGLEQVEADIDHKREALQAQREETSKELTELLRKLWPIHVLNTTQRGRAMETWDQADREFTWLAALYERAGSKMQEIGQQNAALRNTLEEQKQAAEKARAELASINQDKDRLLGARIEFQRRIAEVRKEKLSAEEELEQILAAIQDMEYKLKREAERKADEARRKEEEEKRQAEAARQAEEERLKAEAERQAEEERKQAEAARRAEQERLRTALEEARAEFEPKPMPSLSGRKAIGGLKGKLPWPVERGNLRLSFKENADPPHRGLGLSVFEREQVHAVAWGKVVHSDTLRGYGKVVILVHGEEYFSLYAYLAETSVEVGEEVDSGQVIGRAGYFPELKGPGLYFELRFHQKAINPKAWLASLN</sequence>
<dbReference type="GO" id="GO:0004222">
    <property type="term" value="F:metalloendopeptidase activity"/>
    <property type="evidence" value="ECO:0007669"/>
    <property type="project" value="TreeGrafter"/>
</dbReference>
<feature type="signal peptide" evidence="3">
    <location>
        <begin position="1"/>
        <end position="30"/>
    </location>
</feature>
<dbReference type="Pfam" id="PF01551">
    <property type="entry name" value="Peptidase_M23"/>
    <property type="match status" value="1"/>
</dbReference>
<comment type="caution">
    <text evidence="5">The sequence shown here is derived from an EMBL/GenBank/DDBJ whole genome shotgun (WGS) entry which is preliminary data.</text>
</comment>
<dbReference type="Proteomes" id="UP000448292">
    <property type="component" value="Unassembled WGS sequence"/>
</dbReference>
<evidence type="ECO:0000256" key="1">
    <source>
        <dbReference type="SAM" id="Coils"/>
    </source>
</evidence>
<feature type="chain" id="PRO_5029516410" description="M23ase beta-sheet core domain-containing protein" evidence="3">
    <location>
        <begin position="31"/>
        <end position="444"/>
    </location>
</feature>
<dbReference type="SUPFAM" id="SSF51261">
    <property type="entry name" value="Duplicated hybrid motif"/>
    <property type="match status" value="1"/>
</dbReference>
<evidence type="ECO:0000313" key="6">
    <source>
        <dbReference type="Proteomes" id="UP000448292"/>
    </source>
</evidence>
<name>A0A7M3MEP2_9BACT</name>
<dbReference type="PANTHER" id="PTHR21666">
    <property type="entry name" value="PEPTIDASE-RELATED"/>
    <property type="match status" value="1"/>
</dbReference>
<evidence type="ECO:0000313" key="5">
    <source>
        <dbReference type="EMBL" id="TVM17354.1"/>
    </source>
</evidence>
<dbReference type="EMBL" id="QMIE01000007">
    <property type="protein sequence ID" value="TVM17354.1"/>
    <property type="molecule type" value="Genomic_DNA"/>
</dbReference>
<feature type="domain" description="M23ase beta-sheet core" evidence="4">
    <location>
        <begin position="342"/>
        <end position="436"/>
    </location>
</feature>
<keyword evidence="1" id="KW-0175">Coiled coil</keyword>
<dbReference type="InterPro" id="IPR016047">
    <property type="entry name" value="M23ase_b-sheet_dom"/>
</dbReference>
<proteinExistence type="predicted"/>
<dbReference type="AlphaFoldDB" id="A0A7M3MEP2"/>
<dbReference type="CDD" id="cd12797">
    <property type="entry name" value="M23_peptidase"/>
    <property type="match status" value="1"/>
</dbReference>
<feature type="coiled-coil region" evidence="1">
    <location>
        <begin position="31"/>
        <end position="114"/>
    </location>
</feature>
<dbReference type="Gene3D" id="2.70.70.10">
    <property type="entry name" value="Glucose Permease (Domain IIA)"/>
    <property type="match status" value="1"/>
</dbReference>
<reference evidence="5 6" key="1">
    <citation type="submission" date="2018-06" db="EMBL/GenBank/DDBJ databases">
        <title>Complete genome of Desulfovibrio indonesiensis P37SLT.</title>
        <authorList>
            <person name="Crispim J.S."/>
            <person name="Vidigal P.M.P."/>
            <person name="Silva L.C.F."/>
            <person name="Laguardia C.N."/>
            <person name="Araujo L.C."/>
            <person name="Dias R.S."/>
            <person name="Sousa M.P."/>
            <person name="Paula S.O."/>
            <person name="Silva C."/>
        </authorList>
    </citation>
    <scope>NUCLEOTIDE SEQUENCE [LARGE SCALE GENOMIC DNA]</scope>
    <source>
        <strain evidence="5 6">P37SLT</strain>
    </source>
</reference>
<keyword evidence="3" id="KW-0732">Signal</keyword>
<evidence type="ECO:0000256" key="2">
    <source>
        <dbReference type="SAM" id="MobiDB-lite"/>
    </source>
</evidence>
<dbReference type="InterPro" id="IPR011055">
    <property type="entry name" value="Dup_hybrid_motif"/>
</dbReference>
<organism evidence="5 6">
    <name type="scientific">Oceanidesulfovibrio indonesiensis</name>
    <dbReference type="NCBI Taxonomy" id="54767"/>
    <lineage>
        <taxon>Bacteria</taxon>
        <taxon>Pseudomonadati</taxon>
        <taxon>Thermodesulfobacteriota</taxon>
        <taxon>Desulfovibrionia</taxon>
        <taxon>Desulfovibrionales</taxon>
        <taxon>Desulfovibrionaceae</taxon>
        <taxon>Oceanidesulfovibrio</taxon>
    </lineage>
</organism>
<dbReference type="PANTHER" id="PTHR21666:SF270">
    <property type="entry name" value="MUREIN HYDROLASE ACTIVATOR ENVC"/>
    <property type="match status" value="1"/>
</dbReference>
<keyword evidence="6" id="KW-1185">Reference proteome</keyword>
<evidence type="ECO:0000256" key="3">
    <source>
        <dbReference type="SAM" id="SignalP"/>
    </source>
</evidence>
<accession>A0A7M3MEP2</accession>
<feature type="region of interest" description="Disordered" evidence="2">
    <location>
        <begin position="238"/>
        <end position="289"/>
    </location>
</feature>
<evidence type="ECO:0000259" key="4">
    <source>
        <dbReference type="Pfam" id="PF01551"/>
    </source>
</evidence>
<dbReference type="InterPro" id="IPR050570">
    <property type="entry name" value="Cell_wall_metabolism_enzyme"/>
</dbReference>